<reference evidence="1 2" key="3">
    <citation type="journal article" date="2010" name="BMC Genomics">
        <title>Transcriptome sequencing and comparative analysis of cucumber flowers with different sex types.</title>
        <authorList>
            <person name="Guo S."/>
            <person name="Zheng Y."/>
            <person name="Joung J.G."/>
            <person name="Liu S."/>
            <person name="Zhang Z."/>
            <person name="Crasta O.R."/>
            <person name="Sobral B.W."/>
            <person name="Xu Y."/>
            <person name="Huang S."/>
            <person name="Fei Z."/>
        </authorList>
    </citation>
    <scope>NUCLEOTIDE SEQUENCE [LARGE SCALE GENOMIC DNA]</scope>
    <source>
        <strain evidence="2">cv. 9930</strain>
    </source>
</reference>
<dbReference type="AlphaFoldDB" id="A0A0A0KE89"/>
<dbReference type="EMBL" id="CM002927">
    <property type="protein sequence ID" value="KGN47149.1"/>
    <property type="molecule type" value="Genomic_DNA"/>
</dbReference>
<dbReference type="Gramene" id="KGN47149">
    <property type="protein sequence ID" value="KGN47149"/>
    <property type="gene ID" value="Csa_6G190400"/>
</dbReference>
<proteinExistence type="predicted"/>
<name>A0A0A0KE89_CUCSA</name>
<organism evidence="1 2">
    <name type="scientific">Cucumis sativus</name>
    <name type="common">Cucumber</name>
    <dbReference type="NCBI Taxonomy" id="3659"/>
    <lineage>
        <taxon>Eukaryota</taxon>
        <taxon>Viridiplantae</taxon>
        <taxon>Streptophyta</taxon>
        <taxon>Embryophyta</taxon>
        <taxon>Tracheophyta</taxon>
        <taxon>Spermatophyta</taxon>
        <taxon>Magnoliopsida</taxon>
        <taxon>eudicotyledons</taxon>
        <taxon>Gunneridae</taxon>
        <taxon>Pentapetalae</taxon>
        <taxon>rosids</taxon>
        <taxon>fabids</taxon>
        <taxon>Cucurbitales</taxon>
        <taxon>Cucurbitaceae</taxon>
        <taxon>Benincaseae</taxon>
        <taxon>Cucumis</taxon>
    </lineage>
</organism>
<sequence>MGLDRHSAFDFSIIGLNSKEMPRSWELVFKLRSTCTSQSSGQKPPFQWRGAEERNQELKGRLSVGGSKLSGERAVNRLASGKGQVAIAALLT</sequence>
<reference evidence="1 2" key="1">
    <citation type="journal article" date="2009" name="Nat. Genet.">
        <title>The genome of the cucumber, Cucumis sativus L.</title>
        <authorList>
            <person name="Huang S."/>
            <person name="Li R."/>
            <person name="Zhang Z."/>
            <person name="Li L."/>
            <person name="Gu X."/>
            <person name="Fan W."/>
            <person name="Lucas W.J."/>
            <person name="Wang X."/>
            <person name="Xie B."/>
            <person name="Ni P."/>
            <person name="Ren Y."/>
            <person name="Zhu H."/>
            <person name="Li J."/>
            <person name="Lin K."/>
            <person name="Jin W."/>
            <person name="Fei Z."/>
            <person name="Li G."/>
            <person name="Staub J."/>
            <person name="Kilian A."/>
            <person name="van der Vossen E.A."/>
            <person name="Wu Y."/>
            <person name="Guo J."/>
            <person name="He J."/>
            <person name="Jia Z."/>
            <person name="Ren Y."/>
            <person name="Tian G."/>
            <person name="Lu Y."/>
            <person name="Ruan J."/>
            <person name="Qian W."/>
            <person name="Wang M."/>
            <person name="Huang Q."/>
            <person name="Li B."/>
            <person name="Xuan Z."/>
            <person name="Cao J."/>
            <person name="Asan"/>
            <person name="Wu Z."/>
            <person name="Zhang J."/>
            <person name="Cai Q."/>
            <person name="Bai Y."/>
            <person name="Zhao B."/>
            <person name="Han Y."/>
            <person name="Li Y."/>
            <person name="Li X."/>
            <person name="Wang S."/>
            <person name="Shi Q."/>
            <person name="Liu S."/>
            <person name="Cho W.K."/>
            <person name="Kim J.Y."/>
            <person name="Xu Y."/>
            <person name="Heller-Uszynska K."/>
            <person name="Miao H."/>
            <person name="Cheng Z."/>
            <person name="Zhang S."/>
            <person name="Wu J."/>
            <person name="Yang Y."/>
            <person name="Kang H."/>
            <person name="Li M."/>
            <person name="Liang H."/>
            <person name="Ren X."/>
            <person name="Shi Z."/>
            <person name="Wen M."/>
            <person name="Jian M."/>
            <person name="Yang H."/>
            <person name="Zhang G."/>
            <person name="Yang Z."/>
            <person name="Chen R."/>
            <person name="Liu S."/>
            <person name="Li J."/>
            <person name="Ma L."/>
            <person name="Liu H."/>
            <person name="Zhou Y."/>
            <person name="Zhao J."/>
            <person name="Fang X."/>
            <person name="Li G."/>
            <person name="Fang L."/>
            <person name="Li Y."/>
            <person name="Liu D."/>
            <person name="Zheng H."/>
            <person name="Zhang Y."/>
            <person name="Qin N."/>
            <person name="Li Z."/>
            <person name="Yang G."/>
            <person name="Yang S."/>
            <person name="Bolund L."/>
            <person name="Kristiansen K."/>
            <person name="Zheng H."/>
            <person name="Li S."/>
            <person name="Zhang X."/>
            <person name="Yang H."/>
            <person name="Wang J."/>
            <person name="Sun R."/>
            <person name="Zhang B."/>
            <person name="Jiang S."/>
            <person name="Wang J."/>
            <person name="Du Y."/>
            <person name="Li S."/>
        </authorList>
    </citation>
    <scope>NUCLEOTIDE SEQUENCE [LARGE SCALE GENOMIC DNA]</scope>
    <source>
        <strain evidence="2">cv. 9930</strain>
    </source>
</reference>
<accession>A0A0A0KE89</accession>
<evidence type="ECO:0000313" key="2">
    <source>
        <dbReference type="Proteomes" id="UP000029981"/>
    </source>
</evidence>
<reference evidence="1 2" key="2">
    <citation type="journal article" date="2009" name="PLoS ONE">
        <title>An integrated genetic and cytogenetic map of the cucumber genome.</title>
        <authorList>
            <person name="Ren Y."/>
            <person name="Zhang Z."/>
            <person name="Liu J."/>
            <person name="Staub J.E."/>
            <person name="Han Y."/>
            <person name="Cheng Z."/>
            <person name="Li X."/>
            <person name="Lu J."/>
            <person name="Miao H."/>
            <person name="Kang H."/>
            <person name="Xie B."/>
            <person name="Gu X."/>
            <person name="Wang X."/>
            <person name="Du Y."/>
            <person name="Jin W."/>
            <person name="Huang S."/>
        </authorList>
    </citation>
    <scope>NUCLEOTIDE SEQUENCE [LARGE SCALE GENOMIC DNA]</scope>
    <source>
        <strain evidence="2">cv. 9930</strain>
    </source>
</reference>
<reference evidence="1 2" key="4">
    <citation type="journal article" date="2011" name="BMC Genomics">
        <title>RNA-Seq improves annotation of protein-coding genes in the cucumber genome.</title>
        <authorList>
            <person name="Li Z."/>
            <person name="Zhang Z."/>
            <person name="Yan P."/>
            <person name="Huang S."/>
            <person name="Fei Z."/>
            <person name="Lin K."/>
        </authorList>
    </citation>
    <scope>NUCLEOTIDE SEQUENCE [LARGE SCALE GENOMIC DNA]</scope>
    <source>
        <strain evidence="2">cv. 9930</strain>
    </source>
</reference>
<dbReference type="Proteomes" id="UP000029981">
    <property type="component" value="Chromosome 6"/>
</dbReference>
<evidence type="ECO:0000313" key="1">
    <source>
        <dbReference type="EMBL" id="KGN47149.1"/>
    </source>
</evidence>
<protein>
    <submittedName>
        <fullName evidence="1">Uncharacterized protein</fullName>
    </submittedName>
</protein>
<gene>
    <name evidence="1" type="ORF">Csa_6G190400</name>
</gene>
<keyword evidence="2" id="KW-1185">Reference proteome</keyword>